<feature type="domain" description="Cation/H+ exchanger transmembrane" evidence="9">
    <location>
        <begin position="22"/>
        <end position="407"/>
    </location>
</feature>
<feature type="transmembrane region" description="Helical" evidence="8">
    <location>
        <begin position="38"/>
        <end position="58"/>
    </location>
</feature>
<feature type="transmembrane region" description="Helical" evidence="8">
    <location>
        <begin position="232"/>
        <end position="256"/>
    </location>
</feature>
<evidence type="ECO:0000256" key="2">
    <source>
        <dbReference type="ARBA" id="ARBA00022448"/>
    </source>
</evidence>
<dbReference type="InterPro" id="IPR038770">
    <property type="entry name" value="Na+/solute_symporter_sf"/>
</dbReference>
<name>A0ABU2S1A7_9ACTN</name>
<evidence type="ECO:0000256" key="3">
    <source>
        <dbReference type="ARBA" id="ARBA00022692"/>
    </source>
</evidence>
<comment type="subcellular location">
    <subcellularLocation>
        <location evidence="1">Membrane</location>
        <topology evidence="1">Multi-pass membrane protein</topology>
    </subcellularLocation>
</comment>
<feature type="transmembrane region" description="Helical" evidence="8">
    <location>
        <begin position="104"/>
        <end position="129"/>
    </location>
</feature>
<keyword evidence="5" id="KW-0406">Ion transport</keyword>
<organism evidence="10 11">
    <name type="scientific">Streptomyces johnsoniae</name>
    <dbReference type="NCBI Taxonomy" id="3075532"/>
    <lineage>
        <taxon>Bacteria</taxon>
        <taxon>Bacillati</taxon>
        <taxon>Actinomycetota</taxon>
        <taxon>Actinomycetes</taxon>
        <taxon>Kitasatosporales</taxon>
        <taxon>Streptomycetaceae</taxon>
        <taxon>Streptomyces</taxon>
    </lineage>
</organism>
<reference evidence="11" key="1">
    <citation type="submission" date="2023-07" db="EMBL/GenBank/DDBJ databases">
        <title>30 novel species of actinomycetes from the DSMZ collection.</title>
        <authorList>
            <person name="Nouioui I."/>
        </authorList>
    </citation>
    <scope>NUCLEOTIDE SEQUENCE [LARGE SCALE GENOMIC DNA]</scope>
    <source>
        <strain evidence="11">DSM 41886</strain>
    </source>
</reference>
<evidence type="ECO:0000313" key="10">
    <source>
        <dbReference type="EMBL" id="MDT0441569.1"/>
    </source>
</evidence>
<sequence>MTHSSDFPVAIVMADVALVLIVGSLLARQMRRLRQPVVIAEITAGIVLGPSVLGLLPGDLPQLLFPEAAREQLLAIAEVGLLIFMFLVGWEMEGGSLRRRRGTVVAVSLGSMAVPFALGLGLAAVLYSRHSEVDGATVPRLSFLLFLGTALAITAFPVLARILVENGLQSTPVGALVMACAAVADALAWALLAVVTAVVTASGPSGYLSMLACLAAFMGLLAFVVRPLLARWLAGALGPGRSGAAVLTVLFSGLLLSGWATSWIGIDAIFGAFAFGLVTPRTPRDVLARQVREPLRRTGGLLLPVFFVVTGLSVDLGALGADGALELLAIIGVACVGKFLGAGVPARLAGCSWSETRQVAVLMNTRGLTELVILKVGMELGILDDQIFTMMVVMALLTSMMAGPLLPRPPQDAPGAPGAPGAGVVAPAPPPDDRRPPPRHPAGRDARTRPEEKR</sequence>
<feature type="region of interest" description="Disordered" evidence="7">
    <location>
        <begin position="408"/>
        <end position="454"/>
    </location>
</feature>
<accession>A0ABU2S1A7</accession>
<proteinExistence type="predicted"/>
<feature type="transmembrane region" description="Helical" evidence="8">
    <location>
        <begin position="73"/>
        <end position="92"/>
    </location>
</feature>
<evidence type="ECO:0000256" key="5">
    <source>
        <dbReference type="ARBA" id="ARBA00023065"/>
    </source>
</evidence>
<dbReference type="RefSeq" id="WP_311615433.1">
    <property type="nucleotide sequence ID" value="NZ_JAVREV010000001.1"/>
</dbReference>
<keyword evidence="3 8" id="KW-0812">Transmembrane</keyword>
<protein>
    <submittedName>
        <fullName evidence="10">Cation:proton antiporter</fullName>
    </submittedName>
</protein>
<feature type="compositionally biased region" description="Basic and acidic residues" evidence="7">
    <location>
        <begin position="431"/>
        <end position="454"/>
    </location>
</feature>
<keyword evidence="4 8" id="KW-1133">Transmembrane helix</keyword>
<feature type="transmembrane region" description="Helical" evidence="8">
    <location>
        <begin position="301"/>
        <end position="321"/>
    </location>
</feature>
<evidence type="ECO:0000256" key="1">
    <source>
        <dbReference type="ARBA" id="ARBA00004141"/>
    </source>
</evidence>
<dbReference type="InterPro" id="IPR006153">
    <property type="entry name" value="Cation/H_exchanger_TM"/>
</dbReference>
<feature type="transmembrane region" description="Helical" evidence="8">
    <location>
        <begin position="141"/>
        <end position="164"/>
    </location>
</feature>
<dbReference type="Gene3D" id="1.20.1530.20">
    <property type="match status" value="1"/>
</dbReference>
<dbReference type="Proteomes" id="UP001183615">
    <property type="component" value="Unassembled WGS sequence"/>
</dbReference>
<keyword evidence="6 8" id="KW-0472">Membrane</keyword>
<feature type="transmembrane region" description="Helical" evidence="8">
    <location>
        <begin position="262"/>
        <end position="280"/>
    </location>
</feature>
<comment type="caution">
    <text evidence="10">The sequence shown here is derived from an EMBL/GenBank/DDBJ whole genome shotgun (WGS) entry which is preliminary data.</text>
</comment>
<feature type="transmembrane region" description="Helical" evidence="8">
    <location>
        <begin position="176"/>
        <end position="201"/>
    </location>
</feature>
<evidence type="ECO:0000259" key="9">
    <source>
        <dbReference type="Pfam" id="PF00999"/>
    </source>
</evidence>
<evidence type="ECO:0000256" key="8">
    <source>
        <dbReference type="SAM" id="Phobius"/>
    </source>
</evidence>
<dbReference type="Pfam" id="PF00999">
    <property type="entry name" value="Na_H_Exchanger"/>
    <property type="match status" value="1"/>
</dbReference>
<keyword evidence="11" id="KW-1185">Reference proteome</keyword>
<dbReference type="PANTHER" id="PTHR32468">
    <property type="entry name" value="CATION/H + ANTIPORTER"/>
    <property type="match status" value="1"/>
</dbReference>
<dbReference type="PANTHER" id="PTHR32468:SF0">
    <property type="entry name" value="K(+)_H(+) ANTIPORTER 1"/>
    <property type="match status" value="1"/>
</dbReference>
<gene>
    <name evidence="10" type="ORF">RM779_02995</name>
</gene>
<feature type="transmembrane region" description="Helical" evidence="8">
    <location>
        <begin position="6"/>
        <end position="26"/>
    </location>
</feature>
<evidence type="ECO:0000256" key="4">
    <source>
        <dbReference type="ARBA" id="ARBA00022989"/>
    </source>
</evidence>
<dbReference type="EMBL" id="JAVREV010000001">
    <property type="protein sequence ID" value="MDT0441569.1"/>
    <property type="molecule type" value="Genomic_DNA"/>
</dbReference>
<feature type="transmembrane region" description="Helical" evidence="8">
    <location>
        <begin position="387"/>
        <end position="406"/>
    </location>
</feature>
<evidence type="ECO:0000256" key="7">
    <source>
        <dbReference type="SAM" id="MobiDB-lite"/>
    </source>
</evidence>
<feature type="transmembrane region" description="Helical" evidence="8">
    <location>
        <begin position="207"/>
        <end position="225"/>
    </location>
</feature>
<keyword evidence="2" id="KW-0813">Transport</keyword>
<dbReference type="InterPro" id="IPR050794">
    <property type="entry name" value="CPA2_transporter"/>
</dbReference>
<evidence type="ECO:0000313" key="11">
    <source>
        <dbReference type="Proteomes" id="UP001183615"/>
    </source>
</evidence>
<evidence type="ECO:0000256" key="6">
    <source>
        <dbReference type="ARBA" id="ARBA00023136"/>
    </source>
</evidence>